<evidence type="ECO:0000256" key="3">
    <source>
        <dbReference type="ARBA" id="ARBA00023004"/>
    </source>
</evidence>
<feature type="domain" description="Cytochrome c" evidence="6">
    <location>
        <begin position="348"/>
        <end position="440"/>
    </location>
</feature>
<keyword evidence="8" id="KW-1185">Reference proteome</keyword>
<dbReference type="InterPro" id="IPR021776">
    <property type="entry name" value="ActD"/>
</dbReference>
<keyword evidence="5" id="KW-0472">Membrane</keyword>
<proteinExistence type="predicted"/>
<dbReference type="PANTHER" id="PTHR40394">
    <property type="entry name" value="LIPOPROTEIN-RELATED"/>
    <property type="match status" value="1"/>
</dbReference>
<accession>A0A517T8Z2</accession>
<keyword evidence="5" id="KW-1133">Transmembrane helix</keyword>
<keyword evidence="1 4" id="KW-0349">Heme</keyword>
<dbReference type="GO" id="GO:0009055">
    <property type="term" value="F:electron transfer activity"/>
    <property type="evidence" value="ECO:0007669"/>
    <property type="project" value="InterPro"/>
</dbReference>
<dbReference type="Pfam" id="PF11821">
    <property type="entry name" value="ActD"/>
    <property type="match status" value="1"/>
</dbReference>
<dbReference type="AlphaFoldDB" id="A0A517T8Z2"/>
<dbReference type="InterPro" id="IPR036909">
    <property type="entry name" value="Cyt_c-like_dom_sf"/>
</dbReference>
<reference evidence="7 8" key="1">
    <citation type="submission" date="2019-02" db="EMBL/GenBank/DDBJ databases">
        <title>Deep-cultivation of Planctomycetes and their phenomic and genomic characterization uncovers novel biology.</title>
        <authorList>
            <person name="Wiegand S."/>
            <person name="Jogler M."/>
            <person name="Boedeker C."/>
            <person name="Pinto D."/>
            <person name="Vollmers J."/>
            <person name="Rivas-Marin E."/>
            <person name="Kohn T."/>
            <person name="Peeters S.H."/>
            <person name="Heuer A."/>
            <person name="Rast P."/>
            <person name="Oberbeckmann S."/>
            <person name="Bunk B."/>
            <person name="Jeske O."/>
            <person name="Meyerdierks A."/>
            <person name="Storesund J.E."/>
            <person name="Kallscheuer N."/>
            <person name="Luecker S."/>
            <person name="Lage O.M."/>
            <person name="Pohl T."/>
            <person name="Merkel B.J."/>
            <person name="Hornburger P."/>
            <person name="Mueller R.-W."/>
            <person name="Bruemmer F."/>
            <person name="Labrenz M."/>
            <person name="Spormann A.M."/>
            <person name="Op den Camp H."/>
            <person name="Overmann J."/>
            <person name="Amann R."/>
            <person name="Jetten M.S.M."/>
            <person name="Mascher T."/>
            <person name="Medema M.H."/>
            <person name="Devos D.P."/>
            <person name="Kaster A.-K."/>
            <person name="Ovreas L."/>
            <person name="Rohde M."/>
            <person name="Galperin M.Y."/>
            <person name="Jogler C."/>
        </authorList>
    </citation>
    <scope>NUCLEOTIDE SEQUENCE [LARGE SCALE GENOMIC DNA]</scope>
    <source>
        <strain evidence="7 8">V22</strain>
    </source>
</reference>
<dbReference type="PANTHER" id="PTHR40394:SF2">
    <property type="entry name" value="QUINOL:CYTOCHROME C OXIDOREDUCTASE MEMBRANE PROTEIN"/>
    <property type="match status" value="1"/>
</dbReference>
<dbReference type="InterPro" id="IPR009056">
    <property type="entry name" value="Cyt_c-like_dom"/>
</dbReference>
<evidence type="ECO:0000256" key="2">
    <source>
        <dbReference type="ARBA" id="ARBA00022723"/>
    </source>
</evidence>
<sequence>MMSTTLEPESTSGEAVEKRLVGLIGEFSDPHQLVAAAEKVRDAGYQKWDTYTPFPIHGIEKAMGIRPTLLPWIVLCGGLTGCTVAIIFQWFLNGFETPDVPFALMSGYEYIISGKPIWSLPANIPIAFELTILLSAFSALFGMLAMNRLLQFYNPLFKVERFARVTNDRFFLGIDANDPKFDADGAKSLLTEIGAGEIDEAWDDECHAIPSIFSSALLLLLVVLLIPPVMIARSRSTTWTTPRIHPVQDMDFQQSYKPQQANIFFADGRAARMQVEGTIARGELEEDATFYRGVKPGDETAESRQAEGEVQTVAFNQAEGNGGAAASLPPGEPVGDWTDEIPIEVTEAVIQRGKQRYEIFCAPCHGVTGMGDGPVNTRAMSLRQTTWQPVPSLHTATTRNRANGYLYAAITGGVRKMPAYGEQIPVKDRWAIVLYVRALQKSRNATIDDIPAAEREKLQSAE</sequence>
<evidence type="ECO:0000256" key="4">
    <source>
        <dbReference type="PROSITE-ProRule" id="PRU00433"/>
    </source>
</evidence>
<dbReference type="Gene3D" id="1.10.760.10">
    <property type="entry name" value="Cytochrome c-like domain"/>
    <property type="match status" value="1"/>
</dbReference>
<evidence type="ECO:0000256" key="1">
    <source>
        <dbReference type="ARBA" id="ARBA00022617"/>
    </source>
</evidence>
<feature type="transmembrane region" description="Helical" evidence="5">
    <location>
        <begin position="212"/>
        <end position="231"/>
    </location>
</feature>
<dbReference type="GO" id="GO:0046872">
    <property type="term" value="F:metal ion binding"/>
    <property type="evidence" value="ECO:0007669"/>
    <property type="project" value="UniProtKB-KW"/>
</dbReference>
<feature type="transmembrane region" description="Helical" evidence="5">
    <location>
        <begin position="126"/>
        <end position="146"/>
    </location>
</feature>
<dbReference type="KEGG" id="chya:V22_20760"/>
<organism evidence="7 8">
    <name type="scientific">Calycomorphotria hydatis</name>
    <dbReference type="NCBI Taxonomy" id="2528027"/>
    <lineage>
        <taxon>Bacteria</taxon>
        <taxon>Pseudomonadati</taxon>
        <taxon>Planctomycetota</taxon>
        <taxon>Planctomycetia</taxon>
        <taxon>Planctomycetales</taxon>
        <taxon>Planctomycetaceae</taxon>
        <taxon>Calycomorphotria</taxon>
    </lineage>
</organism>
<dbReference type="PROSITE" id="PS51007">
    <property type="entry name" value="CYTC"/>
    <property type="match status" value="1"/>
</dbReference>
<evidence type="ECO:0000313" key="8">
    <source>
        <dbReference type="Proteomes" id="UP000319976"/>
    </source>
</evidence>
<keyword evidence="3 4" id="KW-0408">Iron</keyword>
<evidence type="ECO:0000259" key="6">
    <source>
        <dbReference type="PROSITE" id="PS51007"/>
    </source>
</evidence>
<evidence type="ECO:0000313" key="7">
    <source>
        <dbReference type="EMBL" id="QDT64833.1"/>
    </source>
</evidence>
<name>A0A517T8Z2_9PLAN</name>
<evidence type="ECO:0000256" key="5">
    <source>
        <dbReference type="SAM" id="Phobius"/>
    </source>
</evidence>
<keyword evidence="5" id="KW-0812">Transmembrane</keyword>
<dbReference type="EMBL" id="CP036316">
    <property type="protein sequence ID" value="QDT64833.1"/>
    <property type="molecule type" value="Genomic_DNA"/>
</dbReference>
<protein>
    <recommendedName>
        <fullName evidence="6">Cytochrome c domain-containing protein</fullName>
    </recommendedName>
</protein>
<gene>
    <name evidence="7" type="ORF">V22_20760</name>
</gene>
<dbReference type="OrthoDB" id="9773456at2"/>
<dbReference type="GO" id="GO:0020037">
    <property type="term" value="F:heme binding"/>
    <property type="evidence" value="ECO:0007669"/>
    <property type="project" value="InterPro"/>
</dbReference>
<dbReference type="SUPFAM" id="SSF46626">
    <property type="entry name" value="Cytochrome c"/>
    <property type="match status" value="1"/>
</dbReference>
<feature type="transmembrane region" description="Helical" evidence="5">
    <location>
        <begin position="69"/>
        <end position="92"/>
    </location>
</feature>
<dbReference type="Pfam" id="PF13442">
    <property type="entry name" value="Cytochrome_CBB3"/>
    <property type="match status" value="1"/>
</dbReference>
<keyword evidence="2 4" id="KW-0479">Metal-binding</keyword>
<dbReference type="Proteomes" id="UP000319976">
    <property type="component" value="Chromosome"/>
</dbReference>